<dbReference type="Pfam" id="PF20557">
    <property type="entry name" value="DnaT_2"/>
    <property type="match status" value="1"/>
</dbReference>
<dbReference type="InterPro" id="IPR046787">
    <property type="entry name" value="DnaT_2"/>
</dbReference>
<evidence type="ECO:0000313" key="2">
    <source>
        <dbReference type="EMBL" id="SEB99953.1"/>
    </source>
</evidence>
<keyword evidence="3" id="KW-1185">Reference proteome</keyword>
<gene>
    <name evidence="2" type="ORF">SAMN05216205_1198</name>
</gene>
<evidence type="ECO:0000259" key="1">
    <source>
        <dbReference type="Pfam" id="PF20557"/>
    </source>
</evidence>
<organism evidence="2 3">
    <name type="scientific">Pseudomonas mohnii</name>
    <dbReference type="NCBI Taxonomy" id="395600"/>
    <lineage>
        <taxon>Bacteria</taxon>
        <taxon>Pseudomonadati</taxon>
        <taxon>Pseudomonadota</taxon>
        <taxon>Gammaproteobacteria</taxon>
        <taxon>Pseudomonadales</taxon>
        <taxon>Pseudomonadaceae</taxon>
        <taxon>Pseudomonas</taxon>
    </lineage>
</organism>
<sequence>MLIIEDGSIVSGADSFVSAADFAVYAANYGVEVPDAEPAQEALLRRAAVQLDGLRWAGSPVSGDQALSWPRSGVVRNGFAVKLDAIPAQVKQAQMALAAELHAEDVAAAKVVKGAITKEAVDGAVTREYAAPVVKTSVSTRPCVALLTGFLGSSSQIALIRG</sequence>
<reference evidence="2 3" key="1">
    <citation type="submission" date="2016-10" db="EMBL/GenBank/DDBJ databases">
        <authorList>
            <person name="Varghese N."/>
            <person name="Submissions S."/>
        </authorList>
    </citation>
    <scope>NUCLEOTIDE SEQUENCE [LARGE SCALE GENOMIC DNA]</scope>
    <source>
        <strain evidence="2 3">DSM 18327</strain>
    </source>
</reference>
<accession>A0ABY0XRR2</accession>
<dbReference type="RefSeq" id="WP_090463437.1">
    <property type="nucleotide sequence ID" value="NZ_FNRV01000001.1"/>
</dbReference>
<evidence type="ECO:0000313" key="3">
    <source>
        <dbReference type="Proteomes" id="UP000199665"/>
    </source>
</evidence>
<dbReference type="EMBL" id="FNRV01000001">
    <property type="protein sequence ID" value="SEB99953.1"/>
    <property type="molecule type" value="Genomic_DNA"/>
</dbReference>
<proteinExistence type="predicted"/>
<comment type="caution">
    <text evidence="2">The sequence shown here is derived from an EMBL/GenBank/DDBJ whole genome shotgun (WGS) entry which is preliminary data.</text>
</comment>
<protein>
    <recommendedName>
        <fullName evidence="1">Putative DnaT-like domain-containing protein</fullName>
    </recommendedName>
</protein>
<name>A0ABY0XRR2_9PSED</name>
<feature type="domain" description="Putative DnaT-like" evidence="1">
    <location>
        <begin position="2"/>
        <end position="161"/>
    </location>
</feature>
<dbReference type="Proteomes" id="UP000199665">
    <property type="component" value="Unassembled WGS sequence"/>
</dbReference>